<evidence type="ECO:0000313" key="3">
    <source>
        <dbReference type="EMBL" id="KAK5542606.1"/>
    </source>
</evidence>
<dbReference type="Pfam" id="PF00106">
    <property type="entry name" value="adh_short"/>
    <property type="match status" value="1"/>
</dbReference>
<dbReference type="PRINTS" id="PR00081">
    <property type="entry name" value="GDHRDH"/>
</dbReference>
<dbReference type="EMBL" id="JAXLQG010000003">
    <property type="protein sequence ID" value="KAK5542606.1"/>
    <property type="molecule type" value="Genomic_DNA"/>
</dbReference>
<comment type="similarity">
    <text evidence="1">Belongs to the short-chain dehydrogenases/reductases (SDR) family.</text>
</comment>
<dbReference type="GO" id="GO:0016616">
    <property type="term" value="F:oxidoreductase activity, acting on the CH-OH group of donors, NAD or NADP as acceptor"/>
    <property type="evidence" value="ECO:0007669"/>
    <property type="project" value="UniProtKB-ARBA"/>
</dbReference>
<dbReference type="AlphaFoldDB" id="A0AAV9QG26"/>
<dbReference type="PANTHER" id="PTHR43008">
    <property type="entry name" value="BENZIL REDUCTASE"/>
    <property type="match status" value="1"/>
</dbReference>
<evidence type="ECO:0008006" key="5">
    <source>
        <dbReference type="Google" id="ProtNLM"/>
    </source>
</evidence>
<gene>
    <name evidence="3" type="ORF">LTR25_002492</name>
</gene>
<evidence type="ECO:0000256" key="1">
    <source>
        <dbReference type="ARBA" id="ARBA00006484"/>
    </source>
</evidence>
<sequence length="279" mass="30486">MSTAPVILLSGAGSGIGLNVLTQLLEKQPTPRIQVLTLCPTAELTTLEERYGKSYLNTVYGDACDTSVVEKAVHETIANYGTMSHLISCIGTMLPVASIRDVPLADLKRIFDINYFSVVDLVQRSLPHLSPVSPSPSLSSASEVTTQKPKPTIIIVTSGVDSTVLYRGWSGYCTSKAALSRFIHLLAHEEGPDINVYGVLPLVTKSPMVDMIFNGEYDHVMQPEERERFNTWAKEGRIEPPEYIANAIVKAAVGEITPESEEVERNECGALFIGSLYQK</sequence>
<keyword evidence="4" id="KW-1185">Reference proteome</keyword>
<dbReference type="PANTHER" id="PTHR43008:SF8">
    <property type="entry name" value="BENZIL REDUCTASE ((S)-BENZOIN FORMING) IRC24"/>
    <property type="match status" value="1"/>
</dbReference>
<dbReference type="Proteomes" id="UP001345827">
    <property type="component" value="Unassembled WGS sequence"/>
</dbReference>
<dbReference type="GO" id="GO:0050664">
    <property type="term" value="F:oxidoreductase activity, acting on NAD(P)H, oxygen as acceptor"/>
    <property type="evidence" value="ECO:0007669"/>
    <property type="project" value="TreeGrafter"/>
</dbReference>
<dbReference type="InterPro" id="IPR036291">
    <property type="entry name" value="NAD(P)-bd_dom_sf"/>
</dbReference>
<evidence type="ECO:0000256" key="2">
    <source>
        <dbReference type="ARBA" id="ARBA00023002"/>
    </source>
</evidence>
<evidence type="ECO:0000313" key="4">
    <source>
        <dbReference type="Proteomes" id="UP001345827"/>
    </source>
</evidence>
<keyword evidence="2" id="KW-0560">Oxidoreductase</keyword>
<dbReference type="InterPro" id="IPR002347">
    <property type="entry name" value="SDR_fam"/>
</dbReference>
<proteinExistence type="inferred from homology"/>
<reference evidence="3 4" key="1">
    <citation type="submission" date="2023-06" db="EMBL/GenBank/DDBJ databases">
        <title>Black Yeasts Isolated from many extreme environments.</title>
        <authorList>
            <person name="Coleine C."/>
            <person name="Stajich J.E."/>
            <person name="Selbmann L."/>
        </authorList>
    </citation>
    <scope>NUCLEOTIDE SEQUENCE [LARGE SCALE GENOMIC DNA]</scope>
    <source>
        <strain evidence="3 4">CCFEE 5887</strain>
    </source>
</reference>
<organism evidence="3 4">
    <name type="scientific">Vermiconidia calcicola</name>
    <dbReference type="NCBI Taxonomy" id="1690605"/>
    <lineage>
        <taxon>Eukaryota</taxon>
        <taxon>Fungi</taxon>
        <taxon>Dikarya</taxon>
        <taxon>Ascomycota</taxon>
        <taxon>Pezizomycotina</taxon>
        <taxon>Dothideomycetes</taxon>
        <taxon>Dothideomycetidae</taxon>
        <taxon>Mycosphaerellales</taxon>
        <taxon>Extremaceae</taxon>
        <taxon>Vermiconidia</taxon>
    </lineage>
</organism>
<dbReference type="SUPFAM" id="SSF51735">
    <property type="entry name" value="NAD(P)-binding Rossmann-fold domains"/>
    <property type="match status" value="1"/>
</dbReference>
<name>A0AAV9QG26_9PEZI</name>
<comment type="caution">
    <text evidence="3">The sequence shown here is derived from an EMBL/GenBank/DDBJ whole genome shotgun (WGS) entry which is preliminary data.</text>
</comment>
<dbReference type="Gene3D" id="3.40.50.720">
    <property type="entry name" value="NAD(P)-binding Rossmann-like Domain"/>
    <property type="match status" value="1"/>
</dbReference>
<accession>A0AAV9QG26</accession>
<protein>
    <recommendedName>
        <fullName evidence="5">NAD(P)-binding protein</fullName>
    </recommendedName>
</protein>